<evidence type="ECO:0000313" key="6">
    <source>
        <dbReference type="Proteomes" id="UP000321798"/>
    </source>
</evidence>
<dbReference type="InterPro" id="IPR027417">
    <property type="entry name" value="P-loop_NTPase"/>
</dbReference>
<name>A0A512P9Y5_9CELL</name>
<protein>
    <recommendedName>
        <fullName evidence="4">ABC transporter domain-containing protein</fullName>
    </recommendedName>
</protein>
<evidence type="ECO:0000256" key="3">
    <source>
        <dbReference type="ARBA" id="ARBA00022840"/>
    </source>
</evidence>
<dbReference type="InterPro" id="IPR050093">
    <property type="entry name" value="ABC_SmlMolc_Importer"/>
</dbReference>
<comment type="caution">
    <text evidence="5">The sequence shown here is derived from an EMBL/GenBank/DDBJ whole genome shotgun (WGS) entry which is preliminary data.</text>
</comment>
<gene>
    <name evidence="5" type="ORF">CSO01_07330</name>
</gene>
<dbReference type="RefSeq" id="WP_146951780.1">
    <property type="nucleotide sequence ID" value="NZ_BAABBJ010000015.1"/>
</dbReference>
<evidence type="ECO:0000256" key="2">
    <source>
        <dbReference type="ARBA" id="ARBA00022741"/>
    </source>
</evidence>
<dbReference type="PROSITE" id="PS00211">
    <property type="entry name" value="ABC_TRANSPORTER_1"/>
    <property type="match status" value="1"/>
</dbReference>
<dbReference type="Proteomes" id="UP000321798">
    <property type="component" value="Unassembled WGS sequence"/>
</dbReference>
<dbReference type="Gene3D" id="3.40.50.300">
    <property type="entry name" value="P-loop containing nucleotide triphosphate hydrolases"/>
    <property type="match status" value="1"/>
</dbReference>
<dbReference type="AlphaFoldDB" id="A0A512P9Y5"/>
<evidence type="ECO:0000256" key="1">
    <source>
        <dbReference type="ARBA" id="ARBA00022448"/>
    </source>
</evidence>
<proteinExistence type="predicted"/>
<dbReference type="InterPro" id="IPR017871">
    <property type="entry name" value="ABC_transporter-like_CS"/>
</dbReference>
<dbReference type="GO" id="GO:0005524">
    <property type="term" value="F:ATP binding"/>
    <property type="evidence" value="ECO:0007669"/>
    <property type="project" value="UniProtKB-KW"/>
</dbReference>
<evidence type="ECO:0000259" key="4">
    <source>
        <dbReference type="PROSITE" id="PS50893"/>
    </source>
</evidence>
<keyword evidence="3" id="KW-0067">ATP-binding</keyword>
<reference evidence="5 6" key="1">
    <citation type="submission" date="2019-07" db="EMBL/GenBank/DDBJ databases">
        <title>Whole genome shotgun sequence of Cellulomonas soli NBRC 109434.</title>
        <authorList>
            <person name="Hosoyama A."/>
            <person name="Uohara A."/>
            <person name="Ohji S."/>
            <person name="Ichikawa N."/>
        </authorList>
    </citation>
    <scope>NUCLEOTIDE SEQUENCE [LARGE SCALE GENOMIC DNA]</scope>
    <source>
        <strain evidence="5 6">NBRC 109434</strain>
    </source>
</reference>
<sequence>MNRPPEDIRTGLLAHLVVARPALGLDLTLQVAAGEVVALVGPNGAGKSTALHALAGLVPLQGGRVVLDDVVLEDVEAGRHVHAEHRGFGVVFQDHRLFAHLSALENVAFARRAAGATASAARTEAHGWLAEVGLADVTHQRAVRLSGGQQQRVALARALAARPRALLLDEPFTALDAQTRGALRALVRRHVDARGIPAVLVTHDAADAGDLADWVVTLHEGRRRPD</sequence>
<dbReference type="OrthoDB" id="9112331at2"/>
<accession>A0A512P9Y5</accession>
<dbReference type="PROSITE" id="PS50893">
    <property type="entry name" value="ABC_TRANSPORTER_2"/>
    <property type="match status" value="1"/>
</dbReference>
<evidence type="ECO:0000313" key="5">
    <source>
        <dbReference type="EMBL" id="GEP68018.1"/>
    </source>
</evidence>
<dbReference type="SUPFAM" id="SSF52540">
    <property type="entry name" value="P-loop containing nucleoside triphosphate hydrolases"/>
    <property type="match status" value="1"/>
</dbReference>
<dbReference type="SMART" id="SM00382">
    <property type="entry name" value="AAA"/>
    <property type="match status" value="1"/>
</dbReference>
<dbReference type="EMBL" id="BKAL01000002">
    <property type="protein sequence ID" value="GEP68018.1"/>
    <property type="molecule type" value="Genomic_DNA"/>
</dbReference>
<keyword evidence="2" id="KW-0547">Nucleotide-binding</keyword>
<keyword evidence="1" id="KW-0813">Transport</keyword>
<feature type="domain" description="ABC transporter" evidence="4">
    <location>
        <begin position="8"/>
        <end position="226"/>
    </location>
</feature>
<organism evidence="5 6">
    <name type="scientific">Cellulomonas soli</name>
    <dbReference type="NCBI Taxonomy" id="931535"/>
    <lineage>
        <taxon>Bacteria</taxon>
        <taxon>Bacillati</taxon>
        <taxon>Actinomycetota</taxon>
        <taxon>Actinomycetes</taxon>
        <taxon>Micrococcales</taxon>
        <taxon>Cellulomonadaceae</taxon>
        <taxon>Cellulomonas</taxon>
    </lineage>
</organism>
<dbReference type="PANTHER" id="PTHR42781:SF4">
    <property type="entry name" value="SPERMIDINE_PUTRESCINE IMPORT ATP-BINDING PROTEIN POTA"/>
    <property type="match status" value="1"/>
</dbReference>
<dbReference type="GO" id="GO:0016887">
    <property type="term" value="F:ATP hydrolysis activity"/>
    <property type="evidence" value="ECO:0007669"/>
    <property type="project" value="InterPro"/>
</dbReference>
<dbReference type="Pfam" id="PF00005">
    <property type="entry name" value="ABC_tran"/>
    <property type="match status" value="1"/>
</dbReference>
<dbReference type="InterPro" id="IPR003593">
    <property type="entry name" value="AAA+_ATPase"/>
</dbReference>
<dbReference type="InterPro" id="IPR003439">
    <property type="entry name" value="ABC_transporter-like_ATP-bd"/>
</dbReference>
<keyword evidence="6" id="KW-1185">Reference proteome</keyword>
<dbReference type="PANTHER" id="PTHR42781">
    <property type="entry name" value="SPERMIDINE/PUTRESCINE IMPORT ATP-BINDING PROTEIN POTA"/>
    <property type="match status" value="1"/>
</dbReference>